<proteinExistence type="predicted"/>
<dbReference type="PANTHER" id="PTHR10285">
    <property type="entry name" value="URIDINE KINASE"/>
    <property type="match status" value="1"/>
</dbReference>
<dbReference type="InterPro" id="IPR006083">
    <property type="entry name" value="PRK/URK"/>
</dbReference>
<sequence length="203" mass="21671">MDLVALEHRARTLAASGGRRILGIAGPPGAGKSTLADRLADALGPGRAAVVPMDGFHLAQRELVRLGRADRKGAPDTFDAAGYAALLRRLRAPDPGTVYAPAFDRALEEPVAGSIPVEPGVPLVITEGNYLLFEDGPWAAVRPLLDEVWFLAPEDTVRVPRLITRHIRHGKDPAFAAAWVSRSDEANAALIAPGRERADLVIE</sequence>
<gene>
    <name evidence="2" type="ORF">DEJ50_31745</name>
</gene>
<evidence type="ECO:0000313" key="3">
    <source>
        <dbReference type="Proteomes" id="UP000325211"/>
    </source>
</evidence>
<dbReference type="NCBIfam" id="NF006743">
    <property type="entry name" value="PRK09270.1-2"/>
    <property type="match status" value="1"/>
</dbReference>
<organism evidence="2 3">
    <name type="scientific">Streptomyces venezuelae</name>
    <dbReference type="NCBI Taxonomy" id="54571"/>
    <lineage>
        <taxon>Bacteria</taxon>
        <taxon>Bacillati</taxon>
        <taxon>Actinomycetota</taxon>
        <taxon>Actinomycetes</taxon>
        <taxon>Kitasatosporales</taxon>
        <taxon>Streptomycetaceae</taxon>
        <taxon>Streptomyces</taxon>
    </lineage>
</organism>
<dbReference type="SUPFAM" id="SSF52540">
    <property type="entry name" value="P-loop containing nucleoside triphosphate hydrolases"/>
    <property type="match status" value="1"/>
</dbReference>
<protein>
    <submittedName>
        <fullName evidence="2">Nucleoside/nucleotide kinase family protein</fullName>
    </submittedName>
</protein>
<dbReference type="AlphaFoldDB" id="A0A5P2DCB2"/>
<dbReference type="RefSeq" id="WP_150211494.1">
    <property type="nucleotide sequence ID" value="NZ_CP029190.1"/>
</dbReference>
<dbReference type="InterPro" id="IPR027417">
    <property type="entry name" value="P-loop_NTPase"/>
</dbReference>
<dbReference type="SMART" id="SM00382">
    <property type="entry name" value="AAA"/>
    <property type="match status" value="1"/>
</dbReference>
<dbReference type="Proteomes" id="UP000325211">
    <property type="component" value="Chromosome"/>
</dbReference>
<dbReference type="InterPro" id="IPR003593">
    <property type="entry name" value="AAA+_ATPase"/>
</dbReference>
<keyword evidence="2" id="KW-0418">Kinase</keyword>
<dbReference type="GO" id="GO:0005524">
    <property type="term" value="F:ATP binding"/>
    <property type="evidence" value="ECO:0007669"/>
    <property type="project" value="InterPro"/>
</dbReference>
<evidence type="ECO:0000259" key="1">
    <source>
        <dbReference type="SMART" id="SM00382"/>
    </source>
</evidence>
<dbReference type="OrthoDB" id="3192509at2"/>
<dbReference type="GO" id="GO:0016301">
    <property type="term" value="F:kinase activity"/>
    <property type="evidence" value="ECO:0007669"/>
    <property type="project" value="UniProtKB-KW"/>
</dbReference>
<name>A0A5P2DCB2_STRVZ</name>
<reference evidence="2 3" key="1">
    <citation type="submission" date="2018-05" db="EMBL/GenBank/DDBJ databases">
        <title>Streptomyces venezuelae.</title>
        <authorList>
            <person name="Kim W."/>
            <person name="Lee N."/>
            <person name="Cho B.-K."/>
        </authorList>
    </citation>
    <scope>NUCLEOTIDE SEQUENCE [LARGE SCALE GENOMIC DNA]</scope>
    <source>
        <strain evidence="2 3">ATCC 21782</strain>
    </source>
</reference>
<keyword evidence="2" id="KW-0808">Transferase</keyword>
<evidence type="ECO:0000313" key="2">
    <source>
        <dbReference type="EMBL" id="QES51748.1"/>
    </source>
</evidence>
<dbReference type="Pfam" id="PF00485">
    <property type="entry name" value="PRK"/>
    <property type="match status" value="1"/>
</dbReference>
<dbReference type="EMBL" id="CP029190">
    <property type="protein sequence ID" value="QES51748.1"/>
    <property type="molecule type" value="Genomic_DNA"/>
</dbReference>
<dbReference type="Gene3D" id="3.40.50.300">
    <property type="entry name" value="P-loop containing nucleotide triphosphate hydrolases"/>
    <property type="match status" value="3"/>
</dbReference>
<feature type="domain" description="AAA+ ATPase" evidence="1">
    <location>
        <begin position="18"/>
        <end position="155"/>
    </location>
</feature>
<accession>A0A5P2DCB2</accession>